<evidence type="ECO:0008006" key="7">
    <source>
        <dbReference type="Google" id="ProtNLM"/>
    </source>
</evidence>
<evidence type="ECO:0000313" key="6">
    <source>
        <dbReference type="EMBL" id="THX17408.1"/>
    </source>
</evidence>
<dbReference type="PANTHER" id="PTHR31250:SF27">
    <property type="entry name" value="IQ DOMAIN-CONTAINING PROTEIN IQM5"/>
    <property type="match status" value="1"/>
</dbReference>
<evidence type="ECO:0000256" key="3">
    <source>
        <dbReference type="ARBA" id="ARBA00022490"/>
    </source>
</evidence>
<feature type="compositionally biased region" description="Basic and acidic residues" evidence="5">
    <location>
        <begin position="63"/>
        <end position="75"/>
    </location>
</feature>
<dbReference type="GO" id="GO:0005737">
    <property type="term" value="C:cytoplasm"/>
    <property type="evidence" value="ECO:0007669"/>
    <property type="project" value="UniProtKB-SubCell"/>
</dbReference>
<accession>A0A4V6TBR5</accession>
<feature type="compositionally biased region" description="Polar residues" evidence="5">
    <location>
        <begin position="314"/>
        <end position="323"/>
    </location>
</feature>
<evidence type="ECO:0000256" key="5">
    <source>
        <dbReference type="SAM" id="MobiDB-lite"/>
    </source>
</evidence>
<feature type="region of interest" description="Disordered" evidence="5">
    <location>
        <begin position="493"/>
        <end position="560"/>
    </location>
</feature>
<feature type="region of interest" description="Disordered" evidence="5">
    <location>
        <begin position="52"/>
        <end position="75"/>
    </location>
</feature>
<sequence length="560" mass="64250">MSYELPSKEKLREIAARQDAKEKEIKEARQRRLSTCDQPLDEQEAAAEIIQVGADQTSNSSRSDAETDQRNYRGYRQRREMRGLGLSASTRWFDVSCQRRYMIARLSFVSHCSYRVARFQNTTQPMSRDERARHASTHISSPGNQIAREKWKRAGQIAKRAENDDTSSDEDFGDMGPDEREKHLQRKREAKAEREKMARTMGIEYFLEMVDQKHRYGSSLRKYHKVWQDSDTKENFFYWLDFGQGKDVDLPERPRTRLDEERVRYLSREERQKYLVKIDDEGLLCWAKSGERISTSPEWKDSMEGIVPIDDDTTPTWRNTSGRQELAASSSDSDSDSDISVGSGEDASRYVNQELHDAKGLSKLKHLSANTIMNDLLRSSSKTTKKNTWIFVADTSFRLYIGIKQSGAFQHSSFLKGARILSAGLIRIKRGQLRRLSPLSGHYAPPAKSFRGFVHSLKDAGADMSRVSISRSYAVLVGLEGYLGAKRNVKKGEQRIKDMIHPEEARQREEAEKDKSKSAQKEREILEAQAKKEEEARRQSSITDRLKNKLHLGSDGSRDG</sequence>
<reference evidence="6" key="1">
    <citation type="submission" date="2018-10" db="EMBL/GenBank/DDBJ databases">
        <title>Fifty Aureobasidium pullulans genomes reveal a recombining polyextremotolerant generalist.</title>
        <authorList>
            <person name="Gostincar C."/>
            <person name="Turk M."/>
            <person name="Zajc J."/>
            <person name="Gunde-Cimerman N."/>
        </authorList>
    </citation>
    <scope>NUCLEOTIDE SEQUENCE [LARGE SCALE GENOMIC DNA]</scope>
    <source>
        <strain evidence="6">EXF-10085</strain>
    </source>
</reference>
<comment type="caution">
    <text evidence="6">The sequence shown here is derived from an EMBL/GenBank/DDBJ whole genome shotgun (WGS) entry which is preliminary data.</text>
</comment>
<dbReference type="PANTHER" id="PTHR31250">
    <property type="entry name" value="IQ DOMAIN-CONTAINING PROTEIN IQM3"/>
    <property type="match status" value="1"/>
</dbReference>
<feature type="compositionally biased region" description="Basic and acidic residues" evidence="5">
    <location>
        <begin position="493"/>
        <end position="538"/>
    </location>
</feature>
<keyword evidence="3" id="KW-0963">Cytoplasm</keyword>
<evidence type="ECO:0000256" key="2">
    <source>
        <dbReference type="ARBA" id="ARBA00004496"/>
    </source>
</evidence>
<gene>
    <name evidence="6" type="ORF">D6D13_00848</name>
</gene>
<feature type="compositionally biased region" description="Acidic residues" evidence="5">
    <location>
        <begin position="164"/>
        <end position="173"/>
    </location>
</feature>
<feature type="region of interest" description="Disordered" evidence="5">
    <location>
        <begin position="123"/>
        <end position="193"/>
    </location>
</feature>
<name>A0A4V6TBR5_AURPU</name>
<proteinExistence type="predicted"/>
<protein>
    <recommendedName>
        <fullName evidence="7">IQ calmodulin-binding motif protein</fullName>
    </recommendedName>
</protein>
<organism evidence="6">
    <name type="scientific">Aureobasidium pullulans</name>
    <name type="common">Black yeast</name>
    <name type="synonym">Pullularia pullulans</name>
    <dbReference type="NCBI Taxonomy" id="5580"/>
    <lineage>
        <taxon>Eukaryota</taxon>
        <taxon>Fungi</taxon>
        <taxon>Dikarya</taxon>
        <taxon>Ascomycota</taxon>
        <taxon>Pezizomycotina</taxon>
        <taxon>Dothideomycetes</taxon>
        <taxon>Dothideomycetidae</taxon>
        <taxon>Dothideales</taxon>
        <taxon>Saccotheciaceae</taxon>
        <taxon>Aureobasidium</taxon>
    </lineage>
</organism>
<dbReference type="EMBL" id="QZAS01000002">
    <property type="protein sequence ID" value="THX17408.1"/>
    <property type="molecule type" value="Genomic_DNA"/>
</dbReference>
<feature type="compositionally biased region" description="Basic and acidic residues" evidence="5">
    <location>
        <begin position="16"/>
        <end position="30"/>
    </location>
</feature>
<dbReference type="GO" id="GO:0005634">
    <property type="term" value="C:nucleus"/>
    <property type="evidence" value="ECO:0007669"/>
    <property type="project" value="UniProtKB-SubCell"/>
</dbReference>
<feature type="region of interest" description="Disordered" evidence="5">
    <location>
        <begin position="296"/>
        <end position="344"/>
    </location>
</feature>
<dbReference type="AlphaFoldDB" id="A0A4V6TBR5"/>
<keyword evidence="4" id="KW-0539">Nucleus</keyword>
<dbReference type="InterPro" id="IPR044159">
    <property type="entry name" value="IQM"/>
</dbReference>
<comment type="subcellular location">
    <subcellularLocation>
        <location evidence="2">Cytoplasm</location>
    </subcellularLocation>
    <subcellularLocation>
        <location evidence="1">Nucleus</location>
    </subcellularLocation>
</comment>
<evidence type="ECO:0000256" key="1">
    <source>
        <dbReference type="ARBA" id="ARBA00004123"/>
    </source>
</evidence>
<feature type="region of interest" description="Disordered" evidence="5">
    <location>
        <begin position="16"/>
        <end position="39"/>
    </location>
</feature>
<evidence type="ECO:0000256" key="4">
    <source>
        <dbReference type="ARBA" id="ARBA00023242"/>
    </source>
</evidence>